<dbReference type="GO" id="GO:0061512">
    <property type="term" value="P:protein localization to cilium"/>
    <property type="evidence" value="ECO:0007669"/>
    <property type="project" value="TreeGrafter"/>
</dbReference>
<proteinExistence type="inferred from homology"/>
<keyword evidence="2 4" id="KW-0802">TPR repeat</keyword>
<evidence type="ECO:0000313" key="7">
    <source>
        <dbReference type="Proteomes" id="UP000269721"/>
    </source>
</evidence>
<gene>
    <name evidence="6" type="ORF">BDK51DRAFT_52944</name>
</gene>
<feature type="compositionally biased region" description="Basic and acidic residues" evidence="5">
    <location>
        <begin position="1"/>
        <end position="10"/>
    </location>
</feature>
<dbReference type="InterPro" id="IPR011990">
    <property type="entry name" value="TPR-like_helical_dom_sf"/>
</dbReference>
<dbReference type="Gene3D" id="1.25.40.10">
    <property type="entry name" value="Tetratricopeptide repeat domain"/>
    <property type="match status" value="1"/>
</dbReference>
<evidence type="ECO:0000256" key="5">
    <source>
        <dbReference type="SAM" id="MobiDB-lite"/>
    </source>
</evidence>
<dbReference type="PROSITE" id="PS50293">
    <property type="entry name" value="TPR_REGION"/>
    <property type="match status" value="1"/>
</dbReference>
<dbReference type="Proteomes" id="UP000269721">
    <property type="component" value="Unassembled WGS sequence"/>
</dbReference>
<dbReference type="EMBL" id="KZ998046">
    <property type="protein sequence ID" value="RKO86617.1"/>
    <property type="molecule type" value="Genomic_DNA"/>
</dbReference>
<dbReference type="PROSITE" id="PS50005">
    <property type="entry name" value="TPR"/>
    <property type="match status" value="1"/>
</dbReference>
<dbReference type="Pfam" id="PF13181">
    <property type="entry name" value="TPR_8"/>
    <property type="match status" value="1"/>
</dbReference>
<keyword evidence="7" id="KW-1185">Reference proteome</keyword>
<dbReference type="PANTHER" id="PTHR44186:SF1">
    <property type="entry name" value="BARDET-BIEDL SYNDROME 4 PROTEIN"/>
    <property type="match status" value="1"/>
</dbReference>
<reference evidence="7" key="1">
    <citation type="journal article" date="2018" name="Nat. Microbiol.">
        <title>Leveraging single-cell genomics to expand the fungal tree of life.</title>
        <authorList>
            <person name="Ahrendt S.R."/>
            <person name="Quandt C.A."/>
            <person name="Ciobanu D."/>
            <person name="Clum A."/>
            <person name="Salamov A."/>
            <person name="Andreopoulos B."/>
            <person name="Cheng J.F."/>
            <person name="Woyke T."/>
            <person name="Pelin A."/>
            <person name="Henrissat B."/>
            <person name="Reynolds N.K."/>
            <person name="Benny G.L."/>
            <person name="Smith M.E."/>
            <person name="James T.Y."/>
            <person name="Grigoriev I.V."/>
        </authorList>
    </citation>
    <scope>NUCLEOTIDE SEQUENCE [LARGE SCALE GENOMIC DNA]</scope>
</reference>
<dbReference type="PANTHER" id="PTHR44186">
    <property type="match status" value="1"/>
</dbReference>
<dbReference type="SUPFAM" id="SSF48452">
    <property type="entry name" value="TPR-like"/>
    <property type="match status" value="1"/>
</dbReference>
<dbReference type="SMART" id="SM00028">
    <property type="entry name" value="TPR"/>
    <property type="match status" value="4"/>
</dbReference>
<organism evidence="6 7">
    <name type="scientific">Blyttiomyces helicus</name>
    <dbReference type="NCBI Taxonomy" id="388810"/>
    <lineage>
        <taxon>Eukaryota</taxon>
        <taxon>Fungi</taxon>
        <taxon>Fungi incertae sedis</taxon>
        <taxon>Chytridiomycota</taxon>
        <taxon>Chytridiomycota incertae sedis</taxon>
        <taxon>Chytridiomycetes</taxon>
        <taxon>Chytridiomycetes incertae sedis</taxon>
        <taxon>Blyttiomyces</taxon>
    </lineage>
</organism>
<keyword evidence="1" id="KW-0677">Repeat</keyword>
<sequence>MSAADAHEATRPTTSLSPTPPVSPSPNPPPLPSRPSSTASRRFRRGLTQSVSTLRTSTTARPPPGPKSAPAETQGRAPGFPHPPDKQGPAPTPEEHEKPRPKNTPIYTGTLDEPEIRDGFDHVRSQWIRHNSRIHFLYVSQQHEECLALITQVLDAGKYVSEYALYVKENLPALIRRQEGKISESLQLFQEATNLNPTNISNLKQVARSLFLLGRHRAALDVYDKVRRFAGTDWAIASFVDALNIHRHDTTYTQLGRLYLITKNNEKAMLLYEQAIEISPENSEFLVALGRLYLAKQNPGAAFHHRGSAMAHDPTDAS</sequence>
<accession>A0A4V1IQH9</accession>
<dbReference type="OrthoDB" id="1926212at2759"/>
<feature type="compositionally biased region" description="Polar residues" evidence="5">
    <location>
        <begin position="47"/>
        <end position="60"/>
    </location>
</feature>
<feature type="region of interest" description="Disordered" evidence="5">
    <location>
        <begin position="1"/>
        <end position="114"/>
    </location>
</feature>
<dbReference type="GO" id="GO:0036064">
    <property type="term" value="C:ciliary basal body"/>
    <property type="evidence" value="ECO:0007669"/>
    <property type="project" value="TreeGrafter"/>
</dbReference>
<evidence type="ECO:0000256" key="3">
    <source>
        <dbReference type="ARBA" id="ARBA00023778"/>
    </source>
</evidence>
<name>A0A4V1IQH9_9FUNG</name>
<evidence type="ECO:0000313" key="6">
    <source>
        <dbReference type="EMBL" id="RKO86617.1"/>
    </source>
</evidence>
<comment type="similarity">
    <text evidence="3">Belongs to the BBS4 family.</text>
</comment>
<feature type="non-terminal residue" evidence="6">
    <location>
        <position position="318"/>
    </location>
</feature>
<evidence type="ECO:0000256" key="1">
    <source>
        <dbReference type="ARBA" id="ARBA00022737"/>
    </source>
</evidence>
<protein>
    <submittedName>
        <fullName evidence="6">Uncharacterized protein</fullName>
    </submittedName>
</protein>
<feature type="compositionally biased region" description="Pro residues" evidence="5">
    <location>
        <begin position="18"/>
        <end position="33"/>
    </location>
</feature>
<dbReference type="InterPro" id="IPR019734">
    <property type="entry name" value="TPR_rpt"/>
</dbReference>
<evidence type="ECO:0000256" key="4">
    <source>
        <dbReference type="PROSITE-ProRule" id="PRU00339"/>
    </source>
</evidence>
<feature type="repeat" description="TPR" evidence="4">
    <location>
        <begin position="249"/>
        <end position="282"/>
    </location>
</feature>
<dbReference type="GO" id="GO:0060271">
    <property type="term" value="P:cilium assembly"/>
    <property type="evidence" value="ECO:0007669"/>
    <property type="project" value="TreeGrafter"/>
</dbReference>
<dbReference type="AlphaFoldDB" id="A0A4V1IQH9"/>
<evidence type="ECO:0000256" key="2">
    <source>
        <dbReference type="ARBA" id="ARBA00022803"/>
    </source>
</evidence>